<protein>
    <submittedName>
        <fullName evidence="3">High-affinity Fe2+/Pb2+ permease</fullName>
    </submittedName>
</protein>
<evidence type="ECO:0000256" key="2">
    <source>
        <dbReference type="SAM" id="Phobius"/>
    </source>
</evidence>
<accession>A0A7W3LUH8</accession>
<name>A0A7W3LUH8_ACTNM</name>
<proteinExistence type="predicted"/>
<reference evidence="3 4" key="1">
    <citation type="submission" date="2020-08" db="EMBL/GenBank/DDBJ databases">
        <title>Genomic Encyclopedia of Type Strains, Phase IV (KMG-IV): sequencing the most valuable type-strain genomes for metagenomic binning, comparative biology and taxonomic classification.</title>
        <authorList>
            <person name="Goeker M."/>
        </authorList>
    </citation>
    <scope>NUCLEOTIDE SEQUENCE [LARGE SCALE GENOMIC DNA]</scope>
    <source>
        <strain evidence="3 4">DSM 44197</strain>
    </source>
</reference>
<feature type="transmembrane region" description="Helical" evidence="2">
    <location>
        <begin position="59"/>
        <end position="78"/>
    </location>
</feature>
<comment type="caution">
    <text evidence="3">The sequence shown here is derived from an EMBL/GenBank/DDBJ whole genome shotgun (WGS) entry which is preliminary data.</text>
</comment>
<evidence type="ECO:0000313" key="3">
    <source>
        <dbReference type="EMBL" id="MBA8954489.1"/>
    </source>
</evidence>
<keyword evidence="2" id="KW-1133">Transmembrane helix</keyword>
<feature type="compositionally biased region" description="Basic and acidic residues" evidence="1">
    <location>
        <begin position="1"/>
        <end position="13"/>
    </location>
</feature>
<dbReference type="AlphaFoldDB" id="A0A7W3LUH8"/>
<gene>
    <name evidence="3" type="ORF">HNR61_006146</name>
</gene>
<dbReference type="Proteomes" id="UP000572680">
    <property type="component" value="Unassembled WGS sequence"/>
</dbReference>
<dbReference type="EMBL" id="JACJIA010000009">
    <property type="protein sequence ID" value="MBA8954489.1"/>
    <property type="molecule type" value="Genomic_DNA"/>
</dbReference>
<keyword evidence="2" id="KW-0812">Transmembrane</keyword>
<keyword evidence="2" id="KW-0472">Membrane</keyword>
<dbReference type="RefSeq" id="WP_182846558.1">
    <property type="nucleotide sequence ID" value="NZ_BAAALP010000021.1"/>
</dbReference>
<evidence type="ECO:0000256" key="1">
    <source>
        <dbReference type="SAM" id="MobiDB-lite"/>
    </source>
</evidence>
<evidence type="ECO:0000313" key="4">
    <source>
        <dbReference type="Proteomes" id="UP000572680"/>
    </source>
</evidence>
<sequence length="84" mass="8949">MAESMESRERDAVENAGPGTRTRRRFDPGSVVTGLFFLAVAAAFLVSGLAGRLVGGPEVLVPAVLLGMAAVMVVRVVTRSRRHR</sequence>
<feature type="region of interest" description="Disordered" evidence="1">
    <location>
        <begin position="1"/>
        <end position="25"/>
    </location>
</feature>
<organism evidence="3 4">
    <name type="scientific">Actinomadura namibiensis</name>
    <dbReference type="NCBI Taxonomy" id="182080"/>
    <lineage>
        <taxon>Bacteria</taxon>
        <taxon>Bacillati</taxon>
        <taxon>Actinomycetota</taxon>
        <taxon>Actinomycetes</taxon>
        <taxon>Streptosporangiales</taxon>
        <taxon>Thermomonosporaceae</taxon>
        <taxon>Actinomadura</taxon>
    </lineage>
</organism>
<feature type="transmembrane region" description="Helical" evidence="2">
    <location>
        <begin position="31"/>
        <end position="53"/>
    </location>
</feature>
<keyword evidence="4" id="KW-1185">Reference proteome</keyword>